<dbReference type="CDD" id="cd06325">
    <property type="entry name" value="PBP1_ABC_unchar_transporter"/>
    <property type="match status" value="1"/>
</dbReference>
<dbReference type="Pfam" id="PF04392">
    <property type="entry name" value="ABC_sub_bind"/>
    <property type="match status" value="1"/>
</dbReference>
<protein>
    <recommendedName>
        <fullName evidence="4">ABC transporter substrate-binding protein</fullName>
    </recommendedName>
</protein>
<accession>A0A1Q8BZY8</accession>
<evidence type="ECO:0000256" key="1">
    <source>
        <dbReference type="SAM" id="SignalP"/>
    </source>
</evidence>
<evidence type="ECO:0000313" key="2">
    <source>
        <dbReference type="EMBL" id="OLF07670.1"/>
    </source>
</evidence>
<dbReference type="AlphaFoldDB" id="A0A1Q8BZY8"/>
<evidence type="ECO:0000313" key="3">
    <source>
        <dbReference type="Proteomes" id="UP000185596"/>
    </source>
</evidence>
<evidence type="ECO:0008006" key="4">
    <source>
        <dbReference type="Google" id="ProtNLM"/>
    </source>
</evidence>
<keyword evidence="1" id="KW-0732">Signal</keyword>
<comment type="caution">
    <text evidence="2">The sequence shown here is derived from an EMBL/GenBank/DDBJ whole genome shotgun (WGS) entry which is preliminary data.</text>
</comment>
<dbReference type="PROSITE" id="PS51257">
    <property type="entry name" value="PROKAR_LIPOPROTEIN"/>
    <property type="match status" value="1"/>
</dbReference>
<organism evidence="2 3">
    <name type="scientific">Actinophytocola xanthii</name>
    <dbReference type="NCBI Taxonomy" id="1912961"/>
    <lineage>
        <taxon>Bacteria</taxon>
        <taxon>Bacillati</taxon>
        <taxon>Actinomycetota</taxon>
        <taxon>Actinomycetes</taxon>
        <taxon>Pseudonocardiales</taxon>
        <taxon>Pseudonocardiaceae</taxon>
    </lineage>
</organism>
<dbReference type="Gene3D" id="3.40.50.2300">
    <property type="match status" value="2"/>
</dbReference>
<gene>
    <name evidence="2" type="ORF">BU204_35410</name>
</gene>
<dbReference type="InterPro" id="IPR028082">
    <property type="entry name" value="Peripla_BP_I"/>
</dbReference>
<dbReference type="InterPro" id="IPR007487">
    <property type="entry name" value="ABC_transpt-TYRBP-like"/>
</dbReference>
<dbReference type="PANTHER" id="PTHR35271">
    <property type="entry name" value="ABC TRANSPORTER, SUBSTRATE-BINDING LIPOPROTEIN-RELATED"/>
    <property type="match status" value="1"/>
</dbReference>
<proteinExistence type="predicted"/>
<sequence>MFGRRCLLVGAVGVAAALAGCGGGAGEPRPGESYSVGVLAMAQAEVIDEVVDAFTRTVRAEVGAGTTVSFEVRNANGDQSLIASVAREFAGSDHDAFAVIGTPAVVALATQVTDRPIFALAMGDPVGAGVAESLERPGRNVTGSIDFVDPAMLLEDLVALHPGLRTVGTLYDPSNQSMQVWAGALRTAVRTAGIDLAEAPISSTAEVAQAARSLDGRAEVVLVGPDALVAAGIEAVGAAMVGAGAPLYVVAGDTTIPGIVGSLGPDYSRLGVSAGVNAAKVLRGADAASTPFTTPGEVEIVLNTGRARELGITIPAELADRVVGS</sequence>
<dbReference type="PANTHER" id="PTHR35271:SF1">
    <property type="entry name" value="ABC TRANSPORTER, SUBSTRATE-BINDING LIPOPROTEIN"/>
    <property type="match status" value="1"/>
</dbReference>
<feature type="chain" id="PRO_5038988608" description="ABC transporter substrate-binding protein" evidence="1">
    <location>
        <begin position="20"/>
        <end position="325"/>
    </location>
</feature>
<feature type="signal peptide" evidence="1">
    <location>
        <begin position="1"/>
        <end position="19"/>
    </location>
</feature>
<reference evidence="2 3" key="1">
    <citation type="submission" date="2016-12" db="EMBL/GenBank/DDBJ databases">
        <title>The draft genome sequence of Actinophytocola sp. 11-183.</title>
        <authorList>
            <person name="Wang W."/>
            <person name="Yuan L."/>
        </authorList>
    </citation>
    <scope>NUCLEOTIDE SEQUENCE [LARGE SCALE GENOMIC DNA]</scope>
    <source>
        <strain evidence="2 3">11-183</strain>
    </source>
</reference>
<keyword evidence="3" id="KW-1185">Reference proteome</keyword>
<dbReference type="EMBL" id="MSIE01000103">
    <property type="protein sequence ID" value="OLF07670.1"/>
    <property type="molecule type" value="Genomic_DNA"/>
</dbReference>
<dbReference type="Proteomes" id="UP000185596">
    <property type="component" value="Unassembled WGS sequence"/>
</dbReference>
<dbReference type="SUPFAM" id="SSF53822">
    <property type="entry name" value="Periplasmic binding protein-like I"/>
    <property type="match status" value="1"/>
</dbReference>
<dbReference type="OrthoDB" id="9776955at2"/>
<dbReference type="RefSeq" id="WP_075130182.1">
    <property type="nucleotide sequence ID" value="NZ_MSIE01000103.1"/>
</dbReference>
<name>A0A1Q8BZY8_9PSEU</name>
<dbReference type="STRING" id="1912961.BU204_35410"/>